<accession>A0A6N8DH66</accession>
<dbReference type="Proteomes" id="UP000439113">
    <property type="component" value="Unassembled WGS sequence"/>
</dbReference>
<dbReference type="AlphaFoldDB" id="A0A6N8DH66"/>
<evidence type="ECO:0000313" key="1">
    <source>
        <dbReference type="EMBL" id="MTV29418.1"/>
    </source>
</evidence>
<dbReference type="EMBL" id="WNKS01000001">
    <property type="protein sequence ID" value="MTV29418.1"/>
    <property type="molecule type" value="Genomic_DNA"/>
</dbReference>
<reference evidence="1 2" key="1">
    <citation type="submission" date="2019-11" db="EMBL/GenBank/DDBJ databases">
        <title>Whole-genome sequence of a Rhodoblastus acidophilus DSM 142.</title>
        <authorList>
            <person name="Kyndt J.A."/>
            <person name="Meyer T.E."/>
        </authorList>
    </citation>
    <scope>NUCLEOTIDE SEQUENCE [LARGE SCALE GENOMIC DNA]</scope>
    <source>
        <strain evidence="1 2">DSM 142</strain>
    </source>
</reference>
<protein>
    <submittedName>
        <fullName evidence="1">Pilus assembly protein CpaD</fullName>
    </submittedName>
</protein>
<organism evidence="1 2">
    <name type="scientific">Rhodoblastus acidophilus</name>
    <name type="common">Rhodopseudomonas acidophila</name>
    <dbReference type="NCBI Taxonomy" id="1074"/>
    <lineage>
        <taxon>Bacteria</taxon>
        <taxon>Pseudomonadati</taxon>
        <taxon>Pseudomonadota</taxon>
        <taxon>Alphaproteobacteria</taxon>
        <taxon>Hyphomicrobiales</taxon>
        <taxon>Rhodoblastaceae</taxon>
        <taxon>Rhodoblastus</taxon>
    </lineage>
</organism>
<dbReference type="InterPro" id="IPR013361">
    <property type="entry name" value="Pilus_CpaD"/>
</dbReference>
<dbReference type="Pfam" id="PF09476">
    <property type="entry name" value="Pilus_CpaD"/>
    <property type="match status" value="1"/>
</dbReference>
<gene>
    <name evidence="1" type="ORF">GJ654_00265</name>
</gene>
<comment type="caution">
    <text evidence="1">The sequence shown here is derived from an EMBL/GenBank/DDBJ whole genome shotgun (WGS) entry which is preliminary data.</text>
</comment>
<dbReference type="NCBIfam" id="TIGR02522">
    <property type="entry name" value="pilus_cpaD"/>
    <property type="match status" value="1"/>
</dbReference>
<sequence>MDMTMPHLRLIKTSEHASLKRLARAAALLVAVPLAACSSGGADRIVATSIPSEDFHARHPIELASSRATLDVIPYVHAGALDARSKSQIKQFASEYAKTGSGEIGLAVPQSGPGAAEARAAVPAVRAALAAGGARSYVAISSYPIADPSVAAPIRLSYATVIARTRTRCGQWPNDLASGSSTEGWENKPYWNLGCANQQMIAAQTADPRDLLSPTATTPPDPQIVSRGIVAVRQGKDPSTAWQVQNTNIGGVGN</sequence>
<evidence type="ECO:0000313" key="2">
    <source>
        <dbReference type="Proteomes" id="UP000439113"/>
    </source>
</evidence>
<name>A0A6N8DH66_RHOAC</name>
<dbReference type="InterPro" id="IPR019027">
    <property type="entry name" value="Pilus_biogenesis_CpaD-related"/>
</dbReference>
<proteinExistence type="predicted"/>
<dbReference type="OrthoDB" id="9802674at2"/>